<reference evidence="3" key="1">
    <citation type="submission" date="2014-09" db="EMBL/GenBank/DDBJ databases">
        <authorList>
            <person name="Sharma Rahul"/>
            <person name="Thines Marco"/>
        </authorList>
    </citation>
    <scope>NUCLEOTIDE SEQUENCE [LARGE SCALE GENOMIC DNA]</scope>
</reference>
<keyword evidence="3" id="KW-1185">Reference proteome</keyword>
<feature type="compositionally biased region" description="Basic and acidic residues" evidence="1">
    <location>
        <begin position="997"/>
        <end position="1007"/>
    </location>
</feature>
<name>A0A0P1B9C2_9BASI</name>
<accession>A0A0P1B9C2</accession>
<feature type="region of interest" description="Disordered" evidence="1">
    <location>
        <begin position="1"/>
        <end position="78"/>
    </location>
</feature>
<feature type="compositionally biased region" description="Polar residues" evidence="1">
    <location>
        <begin position="57"/>
        <end position="72"/>
    </location>
</feature>
<sequence>MGGCSGGPWVVARSNGGIDTSTIEQRAAGSTSSTLLGSDKASITISRRASQDELSEVRSQTQPPDTMPSSLTRRQDPAQCFPPCPNRCLGLGKCAAGDSAASQSSLHERARQDEPLELRRLQLPTANGPFDLMPRDSGAPTCLMPNCPKTGPPSNYEATLTRRTTLGVTSSPVQIEVLSRNIDTDPSSNKLDYILNCPPECPNFCESPTVCLAKGEIVQGRSVHDGAASLELASGIKPSGDSHDVAKGGVLSENIHTSASSAQPDYILNCPPECPNFCESPTVCLAKAETVQGRSVKDGASSEELANIKRQHVFVCPAECFYTCDKNTGKCPDPPPGTLGVPASIAKRPNQDFLDCPPEASENCISPSKCHSTNTIVIRRSEDKDTTAATIGYLGKRVHTYVCPPDCLHDCDRYGNCPPPPAYAINHSIDETPAGEPTAFVKRKGVPTCPEECPNNCLRDGECPTVQLRVAPATSDAAGLAPDFVKRQGVISECPEECPDSCNSAGECPPTASLTKRAQAAKCPPDCPKDCDQKGICIIYSCPRRCPNNCDETGECIKPPLGEQTHDLQTRQTSDAAEIPGSAGLEKRRQCPDLCPTTCDVSGNCRPHASAALRRSRETNPAAPTDALSLLQPRSEPAGRANKRLIECPIGCPDCDDQGNCIPATQASAQPLASVPIITSLTNRSPTDASASSSKPMHLVEREDATAYIPKSCGPGCVIPCHPSAGVTICVPPTHCGPSCAGVNGCPKVALRDLAKSSASPALSRLAERQPLGPMYCAAPDCGPGCEGLGGCPESMLRPRNLEIAASTALSRLAKRQPLSPTYCFPPNCGPACEGVGGCAAEAIQARQKPSGTLGCHGPDNCASGCAGIAGCPKSASGRRRDTTETSLQRRTADTQRYPAASAAFIPLNRRGECAYPSCPAGCAGFGKCPESHELRTRETPLETSRSGTKVELNERERCPPLARRSDLLPPSHRDGVGEKALVKRSSGFDDPNATKSPEEARGKRDASVPLSLVETLKGREPAGSPCQHPALLGRGCLEVIRRAGGDFAIRDGQLPAIGVPVTGKDEISMRKRGPA</sequence>
<organism evidence="2 3">
    <name type="scientific">Ceraceosorus bombacis</name>
    <dbReference type="NCBI Taxonomy" id="401625"/>
    <lineage>
        <taxon>Eukaryota</taxon>
        <taxon>Fungi</taxon>
        <taxon>Dikarya</taxon>
        <taxon>Basidiomycota</taxon>
        <taxon>Ustilaginomycotina</taxon>
        <taxon>Exobasidiomycetes</taxon>
        <taxon>Ceraceosorales</taxon>
        <taxon>Ceraceosoraceae</taxon>
        <taxon>Ceraceosorus</taxon>
    </lineage>
</organism>
<feature type="compositionally biased region" description="Basic and acidic residues" evidence="1">
    <location>
        <begin position="952"/>
        <end position="982"/>
    </location>
</feature>
<evidence type="ECO:0000313" key="3">
    <source>
        <dbReference type="Proteomes" id="UP000054845"/>
    </source>
</evidence>
<feature type="region of interest" description="Disordered" evidence="1">
    <location>
        <begin position="874"/>
        <end position="895"/>
    </location>
</feature>
<evidence type="ECO:0000256" key="1">
    <source>
        <dbReference type="SAM" id="MobiDB-lite"/>
    </source>
</evidence>
<dbReference type="EMBL" id="CCYA01000147">
    <property type="protein sequence ID" value="CEH12279.1"/>
    <property type="molecule type" value="Genomic_DNA"/>
</dbReference>
<dbReference type="Proteomes" id="UP000054845">
    <property type="component" value="Unassembled WGS sequence"/>
</dbReference>
<feature type="region of interest" description="Disordered" evidence="1">
    <location>
        <begin position="934"/>
        <end position="1009"/>
    </location>
</feature>
<evidence type="ECO:0000313" key="2">
    <source>
        <dbReference type="EMBL" id="CEH12279.1"/>
    </source>
</evidence>
<protein>
    <submittedName>
        <fullName evidence="2">Uncharacterized protein</fullName>
    </submittedName>
</protein>
<dbReference type="OrthoDB" id="10060424at2759"/>
<dbReference type="AlphaFoldDB" id="A0A0P1B9C2"/>
<proteinExistence type="predicted"/>
<feature type="compositionally biased region" description="Polar residues" evidence="1">
    <location>
        <begin position="17"/>
        <end position="48"/>
    </location>
</feature>